<dbReference type="Gene3D" id="3.40.30.10">
    <property type="entry name" value="Glutaredoxin"/>
    <property type="match status" value="1"/>
</dbReference>
<dbReference type="STRING" id="399497.BW733_00800"/>
<dbReference type="PROSITE" id="PS51352">
    <property type="entry name" value="THIOREDOXIN_2"/>
    <property type="match status" value="1"/>
</dbReference>
<dbReference type="Proteomes" id="UP000188235">
    <property type="component" value="Chromosome"/>
</dbReference>
<dbReference type="GO" id="GO:0015035">
    <property type="term" value="F:protein-disulfide reductase activity"/>
    <property type="evidence" value="ECO:0007669"/>
    <property type="project" value="TreeGrafter"/>
</dbReference>
<dbReference type="OrthoDB" id="9790390at2"/>
<organism evidence="2 3">
    <name type="scientific">Tessaracoccus flavescens</name>
    <dbReference type="NCBI Taxonomy" id="399497"/>
    <lineage>
        <taxon>Bacteria</taxon>
        <taxon>Bacillati</taxon>
        <taxon>Actinomycetota</taxon>
        <taxon>Actinomycetes</taxon>
        <taxon>Propionibacteriales</taxon>
        <taxon>Propionibacteriaceae</taxon>
        <taxon>Tessaracoccus</taxon>
    </lineage>
</organism>
<proteinExistence type="predicted"/>
<dbReference type="AlphaFoldDB" id="A0A1Q2CU14"/>
<keyword evidence="3" id="KW-1185">Reference proteome</keyword>
<dbReference type="InterPro" id="IPR036249">
    <property type="entry name" value="Thioredoxin-like_sf"/>
</dbReference>
<dbReference type="RefSeq" id="WP_077347034.1">
    <property type="nucleotide sequence ID" value="NZ_CP019607.1"/>
</dbReference>
<reference evidence="2 3" key="1">
    <citation type="journal article" date="2008" name="Int. J. Syst. Evol. Microbiol.">
        <title>Tessaracoccus flavescens sp. nov., isolated from marine sediment.</title>
        <authorList>
            <person name="Lee D.W."/>
            <person name="Lee S.D."/>
        </authorList>
    </citation>
    <scope>NUCLEOTIDE SEQUENCE [LARGE SCALE GENOMIC DNA]</scope>
    <source>
        <strain evidence="2 3">SST-39T</strain>
    </source>
</reference>
<evidence type="ECO:0000313" key="2">
    <source>
        <dbReference type="EMBL" id="AQP49590.1"/>
    </source>
</evidence>
<name>A0A1Q2CU14_9ACTN</name>
<gene>
    <name evidence="2" type="ORF">BW733_00800</name>
</gene>
<dbReference type="PANTHER" id="PTHR45663">
    <property type="entry name" value="GEO12009P1"/>
    <property type="match status" value="1"/>
</dbReference>
<dbReference type="CDD" id="cd02947">
    <property type="entry name" value="TRX_family"/>
    <property type="match status" value="1"/>
</dbReference>
<dbReference type="KEGG" id="tfa:BW733_00800"/>
<evidence type="ECO:0000313" key="3">
    <source>
        <dbReference type="Proteomes" id="UP000188235"/>
    </source>
</evidence>
<accession>A0A1Q2CU14</accession>
<dbReference type="EMBL" id="CP019607">
    <property type="protein sequence ID" value="AQP49590.1"/>
    <property type="molecule type" value="Genomic_DNA"/>
</dbReference>
<dbReference type="PRINTS" id="PR00421">
    <property type="entry name" value="THIOREDOXIN"/>
</dbReference>
<evidence type="ECO:0000259" key="1">
    <source>
        <dbReference type="PROSITE" id="PS51352"/>
    </source>
</evidence>
<dbReference type="SUPFAM" id="SSF52833">
    <property type="entry name" value="Thioredoxin-like"/>
    <property type="match status" value="1"/>
</dbReference>
<dbReference type="InterPro" id="IPR013766">
    <property type="entry name" value="Thioredoxin_domain"/>
</dbReference>
<dbReference type="PANTHER" id="PTHR45663:SF40">
    <property type="entry name" value="THIOREDOXIN 2"/>
    <property type="match status" value="1"/>
</dbReference>
<dbReference type="Pfam" id="PF00085">
    <property type="entry name" value="Thioredoxin"/>
    <property type="match status" value="1"/>
</dbReference>
<dbReference type="GO" id="GO:0005829">
    <property type="term" value="C:cytosol"/>
    <property type="evidence" value="ECO:0007669"/>
    <property type="project" value="TreeGrafter"/>
</dbReference>
<protein>
    <submittedName>
        <fullName evidence="2">Thiol reductase thioredoxin</fullName>
    </submittedName>
</protein>
<feature type="domain" description="Thioredoxin" evidence="1">
    <location>
        <begin position="1"/>
        <end position="105"/>
    </location>
</feature>
<sequence length="124" mass="13492">MPTREITDATLHESVAGNDIVLLDFWAGWCRPCQVFAPIFEEASERHPDILFGKVDTEAQPELAEAFEIASIPTLVAFREGVIVHAEPGAVRGPDLDQLIEAVRGLDMSDLHAEVAAQAGEVSR</sequence>